<dbReference type="Proteomes" id="UP000035159">
    <property type="component" value="Chromosome"/>
</dbReference>
<dbReference type="SUPFAM" id="SSF52518">
    <property type="entry name" value="Thiamin diphosphate-binding fold (THDP-binding)"/>
    <property type="match status" value="1"/>
</dbReference>
<protein>
    <submittedName>
        <fullName evidence="3">2-oxoglutarate oxidoreductase</fullName>
    </submittedName>
</protein>
<dbReference type="EMBL" id="CP011232">
    <property type="protein sequence ID" value="AKI98154.1"/>
    <property type="molecule type" value="Genomic_DNA"/>
</dbReference>
<reference evidence="3 4" key="1">
    <citation type="submission" date="2015-04" db="EMBL/GenBank/DDBJ databases">
        <title>Complete Genome Sequence of Kosmotoga pacifica SLHLJ1.</title>
        <authorList>
            <person name="Jiang L.J."/>
            <person name="Shao Z.Z."/>
            <person name="Jebbar M."/>
        </authorList>
    </citation>
    <scope>NUCLEOTIDE SEQUENCE [LARGE SCALE GENOMIC DNA]</scope>
    <source>
        <strain evidence="3 4">SLHLJ1</strain>
    </source>
</reference>
<dbReference type="InterPro" id="IPR011766">
    <property type="entry name" value="TPP_enzyme_TPP-bd"/>
</dbReference>
<sequence>MAAKAIFERPKSLSDKEFTYCPGCHHGIVHRLIAEVIDELGIQGKTLMVAPVGCSVFAYTFFDVDGTVAAHGRAPAVATGMKRAMPDRVVFTYQGDGDLAAIGTAEIIHAANRGERITTIFINNAIYGMTGGQMAPTTLLGMKTTTSPYGREADREGYPIHVSEVLKELSGVVYLERVAVSSPAEVRKAKQAIKKAFIAQIKGLGFSLVEVLSTCPTNWGLDPIEAMKWLNENLKKEYPLGVFVDKVGELK</sequence>
<dbReference type="OrthoDB" id="9775140at2"/>
<organism evidence="3 4">
    <name type="scientific">Kosmotoga pacifica</name>
    <dbReference type="NCBI Taxonomy" id="1330330"/>
    <lineage>
        <taxon>Bacteria</taxon>
        <taxon>Thermotogati</taxon>
        <taxon>Thermotogota</taxon>
        <taxon>Thermotogae</taxon>
        <taxon>Kosmotogales</taxon>
        <taxon>Kosmotogaceae</taxon>
        <taxon>Kosmotoga</taxon>
    </lineage>
</organism>
<evidence type="ECO:0000259" key="2">
    <source>
        <dbReference type="Pfam" id="PF02775"/>
    </source>
</evidence>
<gene>
    <name evidence="3" type="ORF">IX53_10310</name>
</gene>
<evidence type="ECO:0000313" key="4">
    <source>
        <dbReference type="Proteomes" id="UP000035159"/>
    </source>
</evidence>
<dbReference type="PANTHER" id="PTHR48084">
    <property type="entry name" value="2-OXOGLUTARATE OXIDOREDUCTASE SUBUNIT KORB-RELATED"/>
    <property type="match status" value="1"/>
</dbReference>
<evidence type="ECO:0000313" key="3">
    <source>
        <dbReference type="EMBL" id="AKI98154.1"/>
    </source>
</evidence>
<dbReference type="Pfam" id="PF02775">
    <property type="entry name" value="TPP_enzyme_C"/>
    <property type="match status" value="1"/>
</dbReference>
<keyword evidence="4" id="KW-1185">Reference proteome</keyword>
<dbReference type="GO" id="GO:0045333">
    <property type="term" value="P:cellular respiration"/>
    <property type="evidence" value="ECO:0007669"/>
    <property type="project" value="UniProtKB-ARBA"/>
</dbReference>
<accession>A0A0G2ZF39</accession>
<dbReference type="RefSeq" id="WP_047755289.1">
    <property type="nucleotide sequence ID" value="NZ_CAJUHA010000010.1"/>
</dbReference>
<dbReference type="AlphaFoldDB" id="A0A0G2ZF39"/>
<keyword evidence="1" id="KW-0560">Oxidoreductase</keyword>
<dbReference type="InterPro" id="IPR029061">
    <property type="entry name" value="THDP-binding"/>
</dbReference>
<feature type="domain" description="Thiamine pyrophosphate enzyme TPP-binding" evidence="2">
    <location>
        <begin position="55"/>
        <end position="211"/>
    </location>
</feature>
<dbReference type="KEGG" id="kpf:IX53_10310"/>
<name>A0A0G2ZF39_9BACT</name>
<dbReference type="GO" id="GO:0016625">
    <property type="term" value="F:oxidoreductase activity, acting on the aldehyde or oxo group of donors, iron-sulfur protein as acceptor"/>
    <property type="evidence" value="ECO:0007669"/>
    <property type="project" value="UniProtKB-ARBA"/>
</dbReference>
<dbReference type="PANTHER" id="PTHR48084:SF3">
    <property type="entry name" value="SUBUNIT OF PYRUVATE:FLAVODOXIN OXIDOREDUCTASE"/>
    <property type="match status" value="1"/>
</dbReference>
<dbReference type="CDD" id="cd03375">
    <property type="entry name" value="TPP_OGFOR"/>
    <property type="match status" value="1"/>
</dbReference>
<proteinExistence type="predicted"/>
<dbReference type="PATRIC" id="fig|1330330.3.peg.2095"/>
<dbReference type="GO" id="GO:0030976">
    <property type="term" value="F:thiamine pyrophosphate binding"/>
    <property type="evidence" value="ECO:0007669"/>
    <property type="project" value="InterPro"/>
</dbReference>
<dbReference type="Gene3D" id="3.40.50.970">
    <property type="match status" value="1"/>
</dbReference>
<dbReference type="InterPro" id="IPR051457">
    <property type="entry name" value="2-oxoacid:Fd_oxidoreductase"/>
</dbReference>
<dbReference type="STRING" id="1330330.IX53_10310"/>
<evidence type="ECO:0000256" key="1">
    <source>
        <dbReference type="ARBA" id="ARBA00023002"/>
    </source>
</evidence>